<evidence type="ECO:0000256" key="3">
    <source>
        <dbReference type="ARBA" id="ARBA00006577"/>
    </source>
</evidence>
<evidence type="ECO:0000256" key="10">
    <source>
        <dbReference type="RuleBase" id="RU003915"/>
    </source>
</evidence>
<dbReference type="PANTHER" id="PTHR47861:SF3">
    <property type="entry name" value="FKBP-TYPE PEPTIDYL-PROLYL CIS-TRANS ISOMERASE SLYD"/>
    <property type="match status" value="1"/>
</dbReference>
<dbReference type="Gene3D" id="3.10.50.40">
    <property type="match status" value="1"/>
</dbReference>
<keyword evidence="4" id="KW-0963">Cytoplasm</keyword>
<evidence type="ECO:0000256" key="9">
    <source>
        <dbReference type="PROSITE-ProRule" id="PRU00277"/>
    </source>
</evidence>
<dbReference type="EC" id="5.2.1.8" evidence="10"/>
<proteinExistence type="inferred from homology"/>
<protein>
    <recommendedName>
        <fullName evidence="10">Peptidyl-prolyl cis-trans isomerase</fullName>
        <ecNumber evidence="10">5.2.1.8</ecNumber>
    </recommendedName>
</protein>
<evidence type="ECO:0000256" key="4">
    <source>
        <dbReference type="ARBA" id="ARBA00022490"/>
    </source>
</evidence>
<comment type="subcellular location">
    <subcellularLocation>
        <location evidence="2">Cytoplasm</location>
    </subcellularLocation>
</comment>
<evidence type="ECO:0000256" key="2">
    <source>
        <dbReference type="ARBA" id="ARBA00004496"/>
    </source>
</evidence>
<comment type="function">
    <text evidence="8">Also involved in hydrogenase metallocenter assembly, probably by participating in the nickel insertion step. This function in hydrogenase biosynthesis requires chaperone activity and the presence of the metal-binding domain, but not PPIase activity.</text>
</comment>
<dbReference type="Pfam" id="PF00254">
    <property type="entry name" value="FKBP_C"/>
    <property type="match status" value="1"/>
</dbReference>
<keyword evidence="13" id="KW-1185">Reference proteome</keyword>
<dbReference type="Proteomes" id="UP001059934">
    <property type="component" value="Chromosome"/>
</dbReference>
<comment type="catalytic activity">
    <reaction evidence="1 9 10">
        <text>[protein]-peptidylproline (omega=180) = [protein]-peptidylproline (omega=0)</text>
        <dbReference type="Rhea" id="RHEA:16237"/>
        <dbReference type="Rhea" id="RHEA-COMP:10747"/>
        <dbReference type="Rhea" id="RHEA-COMP:10748"/>
        <dbReference type="ChEBI" id="CHEBI:83833"/>
        <dbReference type="ChEBI" id="CHEBI:83834"/>
        <dbReference type="EC" id="5.2.1.8"/>
    </reaction>
</comment>
<dbReference type="PANTHER" id="PTHR47861">
    <property type="entry name" value="FKBP-TYPE PEPTIDYL-PROLYL CIS-TRANS ISOMERASE SLYD"/>
    <property type="match status" value="1"/>
</dbReference>
<feature type="domain" description="PPIase FKBP-type" evidence="11">
    <location>
        <begin position="6"/>
        <end position="81"/>
    </location>
</feature>
<evidence type="ECO:0000256" key="1">
    <source>
        <dbReference type="ARBA" id="ARBA00000971"/>
    </source>
</evidence>
<sequence length="161" mass="17766">MHVKHNHVITLHYQLKDDNDLILDKSYDSQEPMVYLHGHRQMIRGFEAAIAGAEEGEKRSFSVSPAEGYGLRNVNNMQRIPTKYLKHEGKLSAGQAINVNTENGVKPGTIVKLGKFNADVDMNHPLAGKNLHFEIEVISIRPATDDEIGHGHVHGSGGCGH</sequence>
<keyword evidence="5 9" id="KW-0697">Rotamase</keyword>
<evidence type="ECO:0000256" key="5">
    <source>
        <dbReference type="ARBA" id="ARBA00023110"/>
    </source>
</evidence>
<evidence type="ECO:0000256" key="8">
    <source>
        <dbReference type="ARBA" id="ARBA00037071"/>
    </source>
</evidence>
<keyword evidence="7 9" id="KW-0413">Isomerase</keyword>
<dbReference type="EMBL" id="CP103416">
    <property type="protein sequence ID" value="UVW34258.1"/>
    <property type="molecule type" value="Genomic_DNA"/>
</dbReference>
<evidence type="ECO:0000259" key="11">
    <source>
        <dbReference type="PROSITE" id="PS50059"/>
    </source>
</evidence>
<evidence type="ECO:0000256" key="6">
    <source>
        <dbReference type="ARBA" id="ARBA00023186"/>
    </source>
</evidence>
<comment type="similarity">
    <text evidence="3 10">Belongs to the FKBP-type PPIase family.</text>
</comment>
<keyword evidence="6" id="KW-0143">Chaperone</keyword>
<organism evidence="12 13">
    <name type="scientific">SAR92 clade bacterium H455</name>
    <dbReference type="NCBI Taxonomy" id="2974818"/>
    <lineage>
        <taxon>Bacteria</taxon>
        <taxon>Pseudomonadati</taxon>
        <taxon>Pseudomonadota</taxon>
        <taxon>Gammaproteobacteria</taxon>
        <taxon>Cellvibrionales</taxon>
        <taxon>Porticoccaceae</taxon>
        <taxon>SAR92 clade</taxon>
    </lineage>
</organism>
<reference evidence="12" key="1">
    <citation type="submission" date="2022-08" db="EMBL/GenBank/DDBJ databases">
        <title>Catabolic pathway analysis in culturable SAR92 clade bacteria reveals their overlooked roles in DMSP degradation in coastal seas.</title>
        <authorList>
            <person name="He X."/>
            <person name="Zhang X."/>
            <person name="Zhang Y."/>
        </authorList>
    </citation>
    <scope>NUCLEOTIDE SEQUENCE</scope>
    <source>
        <strain evidence="12">H455</strain>
    </source>
</reference>
<accession>A0ABY5TPM0</accession>
<evidence type="ECO:0000313" key="13">
    <source>
        <dbReference type="Proteomes" id="UP001059934"/>
    </source>
</evidence>
<gene>
    <name evidence="12" type="ORF">NYF23_09515</name>
</gene>
<dbReference type="InterPro" id="IPR001179">
    <property type="entry name" value="PPIase_FKBP_dom"/>
</dbReference>
<dbReference type="InterPro" id="IPR046357">
    <property type="entry name" value="PPIase_dom_sf"/>
</dbReference>
<evidence type="ECO:0000256" key="7">
    <source>
        <dbReference type="ARBA" id="ARBA00023235"/>
    </source>
</evidence>
<name>A0ABY5TPM0_9GAMM</name>
<dbReference type="SUPFAM" id="SSF54534">
    <property type="entry name" value="FKBP-like"/>
    <property type="match status" value="1"/>
</dbReference>
<dbReference type="PROSITE" id="PS50059">
    <property type="entry name" value="FKBP_PPIASE"/>
    <property type="match status" value="1"/>
</dbReference>
<evidence type="ECO:0000313" key="12">
    <source>
        <dbReference type="EMBL" id="UVW34258.1"/>
    </source>
</evidence>
<dbReference type="GO" id="GO:0016853">
    <property type="term" value="F:isomerase activity"/>
    <property type="evidence" value="ECO:0007669"/>
    <property type="project" value="UniProtKB-KW"/>
</dbReference>